<protein>
    <submittedName>
        <fullName evidence="1">Uncharacterized protein</fullName>
    </submittedName>
</protein>
<dbReference type="AlphaFoldDB" id="A0AA43AYC6"/>
<sequence>MSRNVAEALTQHFQSMLDKEGYNRGQISWDADGNTSDLVFKVEGRGYILIADADDNDFVRLMFPNFWPIVSDEEFAAALQAISLVNARCKGAKIHASSKNDNIIATVEFLIDAQNPQLKSSLFLRYIRMLNNAADEFARFMREFSTQ</sequence>
<name>A0AA43AYC6_9BURK</name>
<dbReference type="EMBL" id="JAOCJW010000071">
    <property type="protein sequence ID" value="MDH2007405.1"/>
    <property type="molecule type" value="Genomic_DNA"/>
</dbReference>
<accession>A0AA43AYC6</accession>
<evidence type="ECO:0000313" key="1">
    <source>
        <dbReference type="EMBL" id="MDH2007405.1"/>
    </source>
</evidence>
<dbReference type="Proteomes" id="UP001161294">
    <property type="component" value="Unassembled WGS sequence"/>
</dbReference>
<dbReference type="RefSeq" id="WP_279852119.1">
    <property type="nucleotide sequence ID" value="NZ_JAOCIA010000071.1"/>
</dbReference>
<organism evidence="1 2">
    <name type="scientific">Comamonas aquatica</name>
    <dbReference type="NCBI Taxonomy" id="225991"/>
    <lineage>
        <taxon>Bacteria</taxon>
        <taxon>Pseudomonadati</taxon>
        <taxon>Pseudomonadota</taxon>
        <taxon>Betaproteobacteria</taxon>
        <taxon>Burkholderiales</taxon>
        <taxon>Comamonadaceae</taxon>
        <taxon>Comamonas</taxon>
    </lineage>
</organism>
<comment type="caution">
    <text evidence="1">The sequence shown here is derived from an EMBL/GenBank/DDBJ whole genome shotgun (WGS) entry which is preliminary data.</text>
</comment>
<gene>
    <name evidence="1" type="ORF">N5J23_18055</name>
</gene>
<proteinExistence type="predicted"/>
<reference evidence="1" key="1">
    <citation type="submission" date="2022-09" db="EMBL/GenBank/DDBJ databases">
        <title>Intensive care unit water sources are persistently colonized with multi-drug resistant bacteria and are the site of extensive horizontal gene transfer of antibiotic resistance genes.</title>
        <authorList>
            <person name="Diorio-Toth L."/>
        </authorList>
    </citation>
    <scope>NUCLEOTIDE SEQUENCE</scope>
    <source>
        <strain evidence="1">GD03686</strain>
    </source>
</reference>
<evidence type="ECO:0000313" key="2">
    <source>
        <dbReference type="Proteomes" id="UP001161294"/>
    </source>
</evidence>